<evidence type="ECO:0000259" key="2">
    <source>
        <dbReference type="Pfam" id="PF01370"/>
    </source>
</evidence>
<proteinExistence type="inferred from homology"/>
<organism evidence="3 4">
    <name type="scientific">Mucilaginibacter agri</name>
    <dbReference type="NCBI Taxonomy" id="2695265"/>
    <lineage>
        <taxon>Bacteria</taxon>
        <taxon>Pseudomonadati</taxon>
        <taxon>Bacteroidota</taxon>
        <taxon>Sphingobacteriia</taxon>
        <taxon>Sphingobacteriales</taxon>
        <taxon>Sphingobacteriaceae</taxon>
        <taxon>Mucilaginibacter</taxon>
    </lineage>
</organism>
<reference evidence="3" key="1">
    <citation type="submission" date="2020-01" db="EMBL/GenBank/DDBJ databases">
        <authorList>
            <person name="Seo Y.L."/>
        </authorList>
    </citation>
    <scope>NUCLEOTIDE SEQUENCE</scope>
    <source>
        <strain evidence="3">R11</strain>
    </source>
</reference>
<sequence>MQQELIKSLHNDCLQSLCDYQESLEVLRNQVILVTGGTGFMGKWIAEAVSLLNEEYNFNIKLYLLARNIDNYKDEVPHLADKPFLHLIEQDVRNVNNLPEDIKWIIHAASSPDSREHISNPLKTIDTIYKGTQALLESCLRLPELTKFLYISSNYVYGQVYTETAYIKENHFGFLDSNSVSATYGEAKRLAETVCAIYRNQQQFPIVTVRPFAFLGPYQSLEKPWAINNFIRDSILGGPIRILGNENTIRSYLYGSDVAFWLLKILAQAKTGATYNLGGEEPISLHGLSKKITSNFNNKIDVIIKSSKQPSTSPVLSVPDITAIKRDIGVKQVFSLDKAISKTIEWHKTVNQKS</sequence>
<comment type="similarity">
    <text evidence="1">Belongs to the NAD(P)-dependent epimerase/dehydratase family.</text>
</comment>
<dbReference type="Proteomes" id="UP000638732">
    <property type="component" value="Unassembled WGS sequence"/>
</dbReference>
<evidence type="ECO:0000313" key="3">
    <source>
        <dbReference type="EMBL" id="NCD70749.1"/>
    </source>
</evidence>
<protein>
    <submittedName>
        <fullName evidence="3">NAD-dependent epimerase/dehydratase family protein</fullName>
    </submittedName>
</protein>
<evidence type="ECO:0000256" key="1">
    <source>
        <dbReference type="ARBA" id="ARBA00007637"/>
    </source>
</evidence>
<comment type="caution">
    <text evidence="3">The sequence shown here is derived from an EMBL/GenBank/DDBJ whole genome shotgun (WGS) entry which is preliminary data.</text>
</comment>
<dbReference type="InterPro" id="IPR036291">
    <property type="entry name" value="NAD(P)-bd_dom_sf"/>
</dbReference>
<accession>A0A966DVQ2</accession>
<dbReference type="InterPro" id="IPR001509">
    <property type="entry name" value="Epimerase_deHydtase"/>
</dbReference>
<evidence type="ECO:0000313" key="4">
    <source>
        <dbReference type="Proteomes" id="UP000638732"/>
    </source>
</evidence>
<dbReference type="Pfam" id="PF01370">
    <property type="entry name" value="Epimerase"/>
    <property type="match status" value="1"/>
</dbReference>
<reference evidence="3" key="2">
    <citation type="submission" date="2020-10" db="EMBL/GenBank/DDBJ databases">
        <title>Mucilaginibacter sp. nov., isolated from soil.</title>
        <authorList>
            <person name="Jeon C.O."/>
        </authorList>
    </citation>
    <scope>NUCLEOTIDE SEQUENCE</scope>
    <source>
        <strain evidence="3">R11</strain>
    </source>
</reference>
<gene>
    <name evidence="3" type="ORF">GSY63_15385</name>
</gene>
<dbReference type="SUPFAM" id="SSF51735">
    <property type="entry name" value="NAD(P)-binding Rossmann-fold domains"/>
    <property type="match status" value="1"/>
</dbReference>
<dbReference type="Gene3D" id="3.40.50.720">
    <property type="entry name" value="NAD(P)-binding Rossmann-like Domain"/>
    <property type="match status" value="1"/>
</dbReference>
<dbReference type="EMBL" id="WWEO01000043">
    <property type="protein sequence ID" value="NCD70749.1"/>
    <property type="molecule type" value="Genomic_DNA"/>
</dbReference>
<dbReference type="PANTHER" id="PTHR43000">
    <property type="entry name" value="DTDP-D-GLUCOSE 4,6-DEHYDRATASE-RELATED"/>
    <property type="match status" value="1"/>
</dbReference>
<feature type="domain" description="NAD-dependent epimerase/dehydratase" evidence="2">
    <location>
        <begin position="32"/>
        <end position="278"/>
    </location>
</feature>
<name>A0A966DVQ2_9SPHI</name>
<dbReference type="AlphaFoldDB" id="A0A966DVQ2"/>
<keyword evidence="4" id="KW-1185">Reference proteome</keyword>
<dbReference type="RefSeq" id="WP_166586701.1">
    <property type="nucleotide sequence ID" value="NZ_WWEO01000043.1"/>
</dbReference>